<evidence type="ECO:0000259" key="1">
    <source>
        <dbReference type="Pfam" id="PF11716"/>
    </source>
</evidence>
<organism evidence="2 3">
    <name type="scientific">Candidatus Mycobacterium wuenschmannii</name>
    <dbReference type="NCBI Taxonomy" id="3027808"/>
    <lineage>
        <taxon>Bacteria</taxon>
        <taxon>Bacillati</taxon>
        <taxon>Actinomycetota</taxon>
        <taxon>Actinomycetes</taxon>
        <taxon>Mycobacteriales</taxon>
        <taxon>Mycobacteriaceae</taxon>
        <taxon>Mycobacterium</taxon>
    </lineage>
</organism>
<dbReference type="Gene3D" id="1.20.120.450">
    <property type="entry name" value="dinb family like domain"/>
    <property type="match status" value="1"/>
</dbReference>
<dbReference type="EMBL" id="CP126981">
    <property type="protein sequence ID" value="WIM89378.1"/>
    <property type="molecule type" value="Genomic_DNA"/>
</dbReference>
<dbReference type="InterPro" id="IPR024344">
    <property type="entry name" value="MDMPI_metal-binding"/>
</dbReference>
<dbReference type="InterPro" id="IPR017517">
    <property type="entry name" value="Maleyloyr_isom"/>
</dbReference>
<dbReference type="RefSeq" id="WP_285190104.1">
    <property type="nucleotide sequence ID" value="NZ_CP126981.1"/>
</dbReference>
<dbReference type="NCBIfam" id="TIGR03083">
    <property type="entry name" value="maleylpyruvate isomerase family mycothiol-dependent enzyme"/>
    <property type="match status" value="1"/>
</dbReference>
<dbReference type="Proteomes" id="UP001236585">
    <property type="component" value="Chromosome"/>
</dbReference>
<keyword evidence="3" id="KW-1185">Reference proteome</keyword>
<evidence type="ECO:0000313" key="2">
    <source>
        <dbReference type="EMBL" id="WIM89378.1"/>
    </source>
</evidence>
<evidence type="ECO:0000313" key="3">
    <source>
        <dbReference type="Proteomes" id="UP001236585"/>
    </source>
</evidence>
<reference evidence="2 3" key="1">
    <citation type="journal article" date="2023" name="Microbiol. Resour. Announc.">
        <title>Complete Genome Sequence of Mycobacterium wuenschmanii, a novel Nontuberculous Mycobacterium Isolated from a captive population of Amazon Milk Frogs.</title>
        <authorList>
            <person name="Hicks J."/>
            <person name="Zeineldin M."/>
            <person name="Ward H."/>
            <person name="Wuenschmann A."/>
            <person name="Camp P."/>
            <person name="Farrell D."/>
            <person name="Lehman K."/>
            <person name="Thacker T."/>
            <person name="Cuthbert E."/>
        </authorList>
    </citation>
    <scope>NUCLEOTIDE SEQUENCE [LARGE SCALE GENOMIC DNA]</scope>
    <source>
        <strain evidence="2 3">Wuenschmanii</strain>
    </source>
</reference>
<sequence length="211" mass="22743">MSTTRERLRDNDLRFLEVARALSDRDWSRQSLCAEWSNRDVLGHLIVGCQVSPGTLAADLIRHRGSFDRCNAALARGVAARRSPAALIDDFAALIEQPRGIGRVFPPRLLLGDHVIHELDILLPLGLEPTVGPEALTEVLETQVRVPNPFVPAAARARGLALHATDVDWRHGHGGPSVAGAAAHLASVLAGRPWALARLSGDGVAALRKRL</sequence>
<dbReference type="InterPro" id="IPR034660">
    <property type="entry name" value="DinB/YfiT-like"/>
</dbReference>
<dbReference type="Pfam" id="PF11716">
    <property type="entry name" value="MDMPI_N"/>
    <property type="match status" value="1"/>
</dbReference>
<accession>A0ABY8W4M8</accession>
<name>A0ABY8W4M8_9MYCO</name>
<protein>
    <submittedName>
        <fullName evidence="2">Maleylpyruvate isomerase family mycothiol-dependent enzyme</fullName>
    </submittedName>
</protein>
<dbReference type="SUPFAM" id="SSF109854">
    <property type="entry name" value="DinB/YfiT-like putative metalloenzymes"/>
    <property type="match status" value="1"/>
</dbReference>
<feature type="domain" description="Mycothiol-dependent maleylpyruvate isomerase metal-binding" evidence="1">
    <location>
        <begin position="13"/>
        <end position="96"/>
    </location>
</feature>
<keyword evidence="2" id="KW-0413">Isomerase</keyword>
<proteinExistence type="predicted"/>
<dbReference type="GO" id="GO:0016853">
    <property type="term" value="F:isomerase activity"/>
    <property type="evidence" value="ECO:0007669"/>
    <property type="project" value="UniProtKB-KW"/>
</dbReference>
<gene>
    <name evidence="2" type="ORF">PT015_08030</name>
</gene>